<dbReference type="Gene3D" id="1.25.40.20">
    <property type="entry name" value="Ankyrin repeat-containing domain"/>
    <property type="match status" value="4"/>
</dbReference>
<dbReference type="SUPFAM" id="SSF48403">
    <property type="entry name" value="Ankyrin repeat"/>
    <property type="match status" value="1"/>
</dbReference>
<accession>A0ABP0RDQ7</accession>
<gene>
    <name evidence="4" type="ORF">CCMP2556_LOCUS46753</name>
</gene>
<dbReference type="SMART" id="SM00248">
    <property type="entry name" value="ANK"/>
    <property type="match status" value="8"/>
</dbReference>
<dbReference type="EMBL" id="CAXAMN010025851">
    <property type="protein sequence ID" value="CAK9098712.1"/>
    <property type="molecule type" value="Genomic_DNA"/>
</dbReference>
<name>A0ABP0RDQ7_9DINO</name>
<reference evidence="4 5" key="1">
    <citation type="submission" date="2024-02" db="EMBL/GenBank/DDBJ databases">
        <authorList>
            <person name="Chen Y."/>
            <person name="Shah S."/>
            <person name="Dougan E. K."/>
            <person name="Thang M."/>
            <person name="Chan C."/>
        </authorList>
    </citation>
    <scope>NUCLEOTIDE SEQUENCE [LARGE SCALE GENOMIC DNA]</scope>
</reference>
<comment type="caution">
    <text evidence="4">The sequence shown here is derived from an EMBL/GenBank/DDBJ whole genome shotgun (WGS) entry which is preliminary data.</text>
</comment>
<feature type="repeat" description="ANK" evidence="3">
    <location>
        <begin position="461"/>
        <end position="493"/>
    </location>
</feature>
<evidence type="ECO:0000313" key="4">
    <source>
        <dbReference type="EMBL" id="CAK9098712.1"/>
    </source>
</evidence>
<dbReference type="Gene3D" id="1.25.40.10">
    <property type="entry name" value="Tetratricopeptide repeat domain"/>
    <property type="match status" value="1"/>
</dbReference>
<dbReference type="PANTHER" id="PTHR24201:SF16">
    <property type="entry name" value="ANKYRIN-1-LIKE-RELATED"/>
    <property type="match status" value="1"/>
</dbReference>
<dbReference type="PROSITE" id="PS50088">
    <property type="entry name" value="ANK_REPEAT"/>
    <property type="match status" value="6"/>
</dbReference>
<evidence type="ECO:0000256" key="3">
    <source>
        <dbReference type="PROSITE-ProRule" id="PRU00023"/>
    </source>
</evidence>
<dbReference type="InterPro" id="IPR002110">
    <property type="entry name" value="Ankyrin_rpt"/>
</dbReference>
<evidence type="ECO:0000313" key="5">
    <source>
        <dbReference type="Proteomes" id="UP001642484"/>
    </source>
</evidence>
<feature type="repeat" description="ANK" evidence="3">
    <location>
        <begin position="527"/>
        <end position="559"/>
    </location>
</feature>
<dbReference type="InterPro" id="IPR011990">
    <property type="entry name" value="TPR-like_helical_dom_sf"/>
</dbReference>
<feature type="repeat" description="ANK" evidence="3">
    <location>
        <begin position="560"/>
        <end position="592"/>
    </location>
</feature>
<dbReference type="PANTHER" id="PTHR24201">
    <property type="entry name" value="ANK_REP_REGION DOMAIN-CONTAINING PROTEIN"/>
    <property type="match status" value="1"/>
</dbReference>
<keyword evidence="2 3" id="KW-0040">ANK repeat</keyword>
<proteinExistence type="predicted"/>
<dbReference type="PROSITE" id="PS50297">
    <property type="entry name" value="ANK_REP_REGION"/>
    <property type="match status" value="4"/>
</dbReference>
<evidence type="ECO:0000256" key="2">
    <source>
        <dbReference type="ARBA" id="ARBA00023043"/>
    </source>
</evidence>
<evidence type="ECO:0000256" key="1">
    <source>
        <dbReference type="ARBA" id="ARBA00022737"/>
    </source>
</evidence>
<dbReference type="Pfam" id="PF12796">
    <property type="entry name" value="Ank_2"/>
    <property type="match status" value="2"/>
</dbReference>
<dbReference type="Proteomes" id="UP001642484">
    <property type="component" value="Unassembled WGS sequence"/>
</dbReference>
<feature type="repeat" description="ANK" evidence="3">
    <location>
        <begin position="396"/>
        <end position="428"/>
    </location>
</feature>
<dbReference type="InterPro" id="IPR050776">
    <property type="entry name" value="Ank_Repeat/CDKN_Inhibitor"/>
</dbReference>
<feature type="repeat" description="ANK" evidence="3">
    <location>
        <begin position="494"/>
        <end position="526"/>
    </location>
</feature>
<organism evidence="4 5">
    <name type="scientific">Durusdinium trenchii</name>
    <dbReference type="NCBI Taxonomy" id="1381693"/>
    <lineage>
        <taxon>Eukaryota</taxon>
        <taxon>Sar</taxon>
        <taxon>Alveolata</taxon>
        <taxon>Dinophyceae</taxon>
        <taxon>Suessiales</taxon>
        <taxon>Symbiodiniaceae</taxon>
        <taxon>Durusdinium</taxon>
    </lineage>
</organism>
<keyword evidence="1" id="KW-0677">Repeat</keyword>
<protein>
    <submittedName>
        <fullName evidence="4">Uncharacterized protein</fullName>
    </submittedName>
</protein>
<sequence>MPILKHRGLADLTAAPRPQDLRSAESNSCQRVPFLSPAACRFWERHVRLTEDVTGAAAFACSSAVWETSLALLAGVMVRRMEVGIEMRNAAFMGCAALAMWQHAIAGLSEPSVVSFNLLLNACEGAAQWKLAIEIMCMMSLTRLRPSAASHRALCESCRGHWQHALTTHHAPVWAHEKGGQHRVVAQMLEDIQEDAVNWQERTALILNFIEFRSFVHFMSPVGPGDANAASSFWVQIRSDAQIAIAGEEASRLRWMSFLHVSSALTGELILRSPLPEDADWQYIKEEIRAATGVAHFCQQLLFQEQILDGSTWLRLGRPTQLQVAFQSPSDQASQLLRAASAGAAADVAALLRRFQDPNAADESGDTTLVKASEGGHVEVVQLLLDAAALPGSAPSGAVPLLLAASQGHREVVQCLLWAEADPEARDDVGSTGLCLAAEGGFVEVARTLLVRADVDGTNRNGERPLMIAAQRGFFTFMNLMLRAGADKDAVNLEGQTALMAACARGDVRGVRCLLDACAQINKVNKAKRTGLYLAAAAGHLEALRLLLERRADPDLQDQHGCTPLFLSAQIGHSGAVRSLLEARANTEFKSDVGRSALTTASQCGHVAVVHELLEARAAIETLALRYAVTHGHEEIVQCLLHELQAQGDLKAGLREELVALAVKLHQSQIGLLLMGPVETEEVGTPESSA</sequence>
<dbReference type="Pfam" id="PF00023">
    <property type="entry name" value="Ank"/>
    <property type="match status" value="1"/>
</dbReference>
<feature type="repeat" description="ANK" evidence="3">
    <location>
        <begin position="364"/>
        <end position="389"/>
    </location>
</feature>
<dbReference type="InterPro" id="IPR036770">
    <property type="entry name" value="Ankyrin_rpt-contain_sf"/>
</dbReference>
<keyword evidence="5" id="KW-1185">Reference proteome</keyword>